<reference evidence="2" key="1">
    <citation type="journal article" date="2020" name="Stud. Mycol.">
        <title>101 Dothideomycetes genomes: a test case for predicting lifestyles and emergence of pathogens.</title>
        <authorList>
            <person name="Haridas S."/>
            <person name="Albert R."/>
            <person name="Binder M."/>
            <person name="Bloem J."/>
            <person name="Labutti K."/>
            <person name="Salamov A."/>
            <person name="Andreopoulos B."/>
            <person name="Baker S."/>
            <person name="Barry K."/>
            <person name="Bills G."/>
            <person name="Bluhm B."/>
            <person name="Cannon C."/>
            <person name="Castanera R."/>
            <person name="Culley D."/>
            <person name="Daum C."/>
            <person name="Ezra D."/>
            <person name="Gonzalez J."/>
            <person name="Henrissat B."/>
            <person name="Kuo A."/>
            <person name="Liang C."/>
            <person name="Lipzen A."/>
            <person name="Lutzoni F."/>
            <person name="Magnuson J."/>
            <person name="Mondo S."/>
            <person name="Nolan M."/>
            <person name="Ohm R."/>
            <person name="Pangilinan J."/>
            <person name="Park H.-J."/>
            <person name="Ramirez L."/>
            <person name="Alfaro M."/>
            <person name="Sun H."/>
            <person name="Tritt A."/>
            <person name="Yoshinaga Y."/>
            <person name="Zwiers L.-H."/>
            <person name="Turgeon B."/>
            <person name="Goodwin S."/>
            <person name="Spatafora J."/>
            <person name="Crous P."/>
            <person name="Grigoriev I."/>
        </authorList>
    </citation>
    <scope>NUCLEOTIDE SEQUENCE</scope>
    <source>
        <strain evidence="2">CBS 207.26</strain>
    </source>
</reference>
<gene>
    <name evidence="2" type="ORF">K469DRAFT_549141</name>
</gene>
<name>A0A6A6EVT9_9PEZI</name>
<evidence type="ECO:0000313" key="3">
    <source>
        <dbReference type="Proteomes" id="UP000800200"/>
    </source>
</evidence>
<evidence type="ECO:0000313" key="2">
    <source>
        <dbReference type="EMBL" id="KAF2194210.1"/>
    </source>
</evidence>
<proteinExistence type="predicted"/>
<accession>A0A6A6EVT9</accession>
<organism evidence="2 3">
    <name type="scientific">Zopfia rhizophila CBS 207.26</name>
    <dbReference type="NCBI Taxonomy" id="1314779"/>
    <lineage>
        <taxon>Eukaryota</taxon>
        <taxon>Fungi</taxon>
        <taxon>Dikarya</taxon>
        <taxon>Ascomycota</taxon>
        <taxon>Pezizomycotina</taxon>
        <taxon>Dothideomycetes</taxon>
        <taxon>Dothideomycetes incertae sedis</taxon>
        <taxon>Zopfiaceae</taxon>
        <taxon>Zopfia</taxon>
    </lineage>
</organism>
<sequence>LLATLKEIKDHLAKINYNNLDALKDYLKIKVNLTYLKLLEYYIKFNNSSIYYTIIILYLLYKHALKAL</sequence>
<keyword evidence="1" id="KW-0812">Transmembrane</keyword>
<keyword evidence="3" id="KW-1185">Reference proteome</keyword>
<dbReference type="EMBL" id="ML994612">
    <property type="protein sequence ID" value="KAF2194210.1"/>
    <property type="molecule type" value="Genomic_DNA"/>
</dbReference>
<feature type="non-terminal residue" evidence="2">
    <location>
        <position position="1"/>
    </location>
</feature>
<keyword evidence="1" id="KW-1133">Transmembrane helix</keyword>
<feature type="transmembrane region" description="Helical" evidence="1">
    <location>
        <begin position="41"/>
        <end position="61"/>
    </location>
</feature>
<protein>
    <submittedName>
        <fullName evidence="2">Uncharacterized protein</fullName>
    </submittedName>
</protein>
<dbReference type="AlphaFoldDB" id="A0A6A6EVT9"/>
<dbReference type="Proteomes" id="UP000800200">
    <property type="component" value="Unassembled WGS sequence"/>
</dbReference>
<evidence type="ECO:0000256" key="1">
    <source>
        <dbReference type="SAM" id="Phobius"/>
    </source>
</evidence>
<keyword evidence="1" id="KW-0472">Membrane</keyword>